<proteinExistence type="predicted"/>
<feature type="compositionally biased region" description="Basic and acidic residues" evidence="1">
    <location>
        <begin position="89"/>
        <end position="101"/>
    </location>
</feature>
<reference evidence="2" key="1">
    <citation type="journal article" date="2023" name="Plant J.">
        <title>The genome of the king protea, Protea cynaroides.</title>
        <authorList>
            <person name="Chang J."/>
            <person name="Duong T.A."/>
            <person name="Schoeman C."/>
            <person name="Ma X."/>
            <person name="Roodt D."/>
            <person name="Barker N."/>
            <person name="Li Z."/>
            <person name="Van de Peer Y."/>
            <person name="Mizrachi E."/>
        </authorList>
    </citation>
    <scope>NUCLEOTIDE SEQUENCE</scope>
    <source>
        <tissue evidence="2">Young leaves</tissue>
    </source>
</reference>
<feature type="compositionally biased region" description="Polar residues" evidence="1">
    <location>
        <begin position="104"/>
        <end position="114"/>
    </location>
</feature>
<evidence type="ECO:0000256" key="1">
    <source>
        <dbReference type="SAM" id="MobiDB-lite"/>
    </source>
</evidence>
<dbReference type="OrthoDB" id="786614at2759"/>
<evidence type="ECO:0000313" key="3">
    <source>
        <dbReference type="Proteomes" id="UP001141806"/>
    </source>
</evidence>
<evidence type="ECO:0000313" key="2">
    <source>
        <dbReference type="EMBL" id="KAJ4956301.1"/>
    </source>
</evidence>
<evidence type="ECO:0008006" key="4">
    <source>
        <dbReference type="Google" id="ProtNLM"/>
    </source>
</evidence>
<accession>A0A9Q0GXZ7</accession>
<dbReference type="Proteomes" id="UP001141806">
    <property type="component" value="Unassembled WGS sequence"/>
</dbReference>
<gene>
    <name evidence="2" type="ORF">NE237_013084</name>
</gene>
<protein>
    <recommendedName>
        <fullName evidence="4">Retrotransposon gag domain-containing protein</fullName>
    </recommendedName>
</protein>
<keyword evidence="3" id="KW-1185">Reference proteome</keyword>
<dbReference type="AlphaFoldDB" id="A0A9Q0GXZ7"/>
<sequence>METYFLVCLDTYKEVDFMQRAQGSFSLLEYERKFEVLARLAPHIVYSDGHKAWHFETGLRPQLRPTMSMFELLTYTQVMEKAQILVESRDSSFDSNRETGKRPASSSDFQLQRQQNGPKRQCAYLVCPTCSKRHHEVCRVGLGMYYWCGKEGHMV</sequence>
<dbReference type="EMBL" id="JAMYWD010000011">
    <property type="protein sequence ID" value="KAJ4956301.1"/>
    <property type="molecule type" value="Genomic_DNA"/>
</dbReference>
<name>A0A9Q0GXZ7_9MAGN</name>
<feature type="region of interest" description="Disordered" evidence="1">
    <location>
        <begin position="89"/>
        <end position="114"/>
    </location>
</feature>
<comment type="caution">
    <text evidence="2">The sequence shown here is derived from an EMBL/GenBank/DDBJ whole genome shotgun (WGS) entry which is preliminary data.</text>
</comment>
<organism evidence="2 3">
    <name type="scientific">Protea cynaroides</name>
    <dbReference type="NCBI Taxonomy" id="273540"/>
    <lineage>
        <taxon>Eukaryota</taxon>
        <taxon>Viridiplantae</taxon>
        <taxon>Streptophyta</taxon>
        <taxon>Embryophyta</taxon>
        <taxon>Tracheophyta</taxon>
        <taxon>Spermatophyta</taxon>
        <taxon>Magnoliopsida</taxon>
        <taxon>Proteales</taxon>
        <taxon>Proteaceae</taxon>
        <taxon>Protea</taxon>
    </lineage>
</organism>